<accession>A0AA38GH89</accession>
<dbReference type="GO" id="GO:0009245">
    <property type="term" value="P:lipid A biosynthetic process"/>
    <property type="evidence" value="ECO:0007669"/>
    <property type="project" value="TreeGrafter"/>
</dbReference>
<dbReference type="PANTHER" id="PTHR42755">
    <property type="entry name" value="3-DEOXY-MANNO-OCTULOSONATE CYTIDYLYLTRANSFERASE"/>
    <property type="match status" value="1"/>
</dbReference>
<dbReference type="InterPro" id="IPR039901">
    <property type="entry name" value="Kdotransferase"/>
</dbReference>
<sequence length="172" mass="18194">VLRKQGMIVARRSQSEQISPGTDFYVVDTVGELKNLYRMSPIAVVGGSFLPGLAGHNIAEAAAAGCAVLTGPYIGHFAQMVAEMQRLAPLSVKQVSGKGELLAVLQDLLDNVKFLEACREAARQASLTAAAGVVQRVWYLLDTFVLTKAFGKSATPCGSPVNSDENIVSSVN</sequence>
<proteinExistence type="predicted"/>
<reference evidence="1 2" key="1">
    <citation type="journal article" date="2021" name="Nat. Plants">
        <title>The Taxus genome provides insights into paclitaxel biosynthesis.</title>
        <authorList>
            <person name="Xiong X."/>
            <person name="Gou J."/>
            <person name="Liao Q."/>
            <person name="Li Y."/>
            <person name="Zhou Q."/>
            <person name="Bi G."/>
            <person name="Li C."/>
            <person name="Du R."/>
            <person name="Wang X."/>
            <person name="Sun T."/>
            <person name="Guo L."/>
            <person name="Liang H."/>
            <person name="Lu P."/>
            <person name="Wu Y."/>
            <person name="Zhang Z."/>
            <person name="Ro D.K."/>
            <person name="Shang Y."/>
            <person name="Huang S."/>
            <person name="Yan J."/>
        </authorList>
    </citation>
    <scope>NUCLEOTIDE SEQUENCE [LARGE SCALE GENOMIC DNA]</scope>
    <source>
        <strain evidence="1">Ta-2019</strain>
    </source>
</reference>
<dbReference type="GO" id="GO:0016740">
    <property type="term" value="F:transferase activity"/>
    <property type="evidence" value="ECO:0007669"/>
    <property type="project" value="InterPro"/>
</dbReference>
<dbReference type="GO" id="GO:0005886">
    <property type="term" value="C:plasma membrane"/>
    <property type="evidence" value="ECO:0007669"/>
    <property type="project" value="TreeGrafter"/>
</dbReference>
<protein>
    <recommendedName>
        <fullName evidence="3">Lipid IV(A) 3-deoxy-D-manno-octulosonic acid transferase</fullName>
    </recommendedName>
</protein>
<name>A0AA38GH89_TAXCH</name>
<organism evidence="1 2">
    <name type="scientific">Taxus chinensis</name>
    <name type="common">Chinese yew</name>
    <name type="synonym">Taxus wallichiana var. chinensis</name>
    <dbReference type="NCBI Taxonomy" id="29808"/>
    <lineage>
        <taxon>Eukaryota</taxon>
        <taxon>Viridiplantae</taxon>
        <taxon>Streptophyta</taxon>
        <taxon>Embryophyta</taxon>
        <taxon>Tracheophyta</taxon>
        <taxon>Spermatophyta</taxon>
        <taxon>Pinopsida</taxon>
        <taxon>Pinidae</taxon>
        <taxon>Conifers II</taxon>
        <taxon>Cupressales</taxon>
        <taxon>Taxaceae</taxon>
        <taxon>Taxus</taxon>
    </lineage>
</organism>
<dbReference type="Gene3D" id="3.40.50.2000">
    <property type="entry name" value="Glycogen Phosphorylase B"/>
    <property type="match status" value="1"/>
</dbReference>
<evidence type="ECO:0000313" key="2">
    <source>
        <dbReference type="Proteomes" id="UP000824469"/>
    </source>
</evidence>
<keyword evidence="2" id="KW-1185">Reference proteome</keyword>
<comment type="caution">
    <text evidence="1">The sequence shown here is derived from an EMBL/GenBank/DDBJ whole genome shotgun (WGS) entry which is preliminary data.</text>
</comment>
<evidence type="ECO:0000313" key="1">
    <source>
        <dbReference type="EMBL" id="KAH9321820.1"/>
    </source>
</evidence>
<dbReference type="OMA" id="PYIGHFA"/>
<dbReference type="EMBL" id="JAHRHJ020000003">
    <property type="protein sequence ID" value="KAH9321820.1"/>
    <property type="molecule type" value="Genomic_DNA"/>
</dbReference>
<evidence type="ECO:0008006" key="3">
    <source>
        <dbReference type="Google" id="ProtNLM"/>
    </source>
</evidence>
<dbReference type="AlphaFoldDB" id="A0AA38GH89"/>
<dbReference type="Proteomes" id="UP000824469">
    <property type="component" value="Unassembled WGS sequence"/>
</dbReference>
<gene>
    <name evidence="1" type="ORF">KI387_016459</name>
</gene>
<dbReference type="PANTHER" id="PTHR42755:SF1">
    <property type="entry name" value="3-DEOXY-D-MANNO-OCTULOSONIC ACID TRANSFERASE, MITOCHONDRIAL-RELATED"/>
    <property type="match status" value="1"/>
</dbReference>
<feature type="non-terminal residue" evidence="1">
    <location>
        <position position="172"/>
    </location>
</feature>